<name>A0A9I9DRE0_CUCME</name>
<proteinExistence type="predicted"/>
<dbReference type="Gramene" id="MELO3C022844.2.1">
    <property type="protein sequence ID" value="MELO3C022844.2.1"/>
    <property type="gene ID" value="MELO3C022844.2"/>
</dbReference>
<dbReference type="EnsemblPlants" id="MELO3C022844.2.1">
    <property type="protein sequence ID" value="MELO3C022844.2.1"/>
    <property type="gene ID" value="MELO3C022844.2"/>
</dbReference>
<sequence>MAEKNGEKLRRRRNVSWVEKNGAISQSFYSLDDFVGVVHPEGYGGKTHEGGEKGKET</sequence>
<dbReference type="AlphaFoldDB" id="A0A9I9DRE0"/>
<protein>
    <submittedName>
        <fullName evidence="1">Uncharacterized protein</fullName>
    </submittedName>
</protein>
<reference evidence="1" key="1">
    <citation type="submission" date="2023-03" db="UniProtKB">
        <authorList>
            <consortium name="EnsemblPlants"/>
        </authorList>
    </citation>
    <scope>IDENTIFICATION</scope>
</reference>
<accession>A0A9I9DRE0</accession>
<evidence type="ECO:0000313" key="1">
    <source>
        <dbReference type="EnsemblPlants" id="MELO3C022844.2.1"/>
    </source>
</evidence>
<organism evidence="1">
    <name type="scientific">Cucumis melo</name>
    <name type="common">Muskmelon</name>
    <dbReference type="NCBI Taxonomy" id="3656"/>
    <lineage>
        <taxon>Eukaryota</taxon>
        <taxon>Viridiplantae</taxon>
        <taxon>Streptophyta</taxon>
        <taxon>Embryophyta</taxon>
        <taxon>Tracheophyta</taxon>
        <taxon>Spermatophyta</taxon>
        <taxon>Magnoliopsida</taxon>
        <taxon>eudicotyledons</taxon>
        <taxon>Gunneridae</taxon>
        <taxon>Pentapetalae</taxon>
        <taxon>rosids</taxon>
        <taxon>fabids</taxon>
        <taxon>Cucurbitales</taxon>
        <taxon>Cucurbitaceae</taxon>
        <taxon>Benincaseae</taxon>
        <taxon>Cucumis</taxon>
    </lineage>
</organism>